<organism evidence="1 2">
    <name type="scientific">Pseudoalteromonas luteoviolacea (strain 2ta16)</name>
    <dbReference type="NCBI Taxonomy" id="1353533"/>
    <lineage>
        <taxon>Bacteria</taxon>
        <taxon>Pseudomonadati</taxon>
        <taxon>Pseudomonadota</taxon>
        <taxon>Gammaproteobacteria</taxon>
        <taxon>Alteromonadales</taxon>
        <taxon>Pseudoalteromonadaceae</taxon>
        <taxon>Pseudoalteromonas</taxon>
    </lineage>
</organism>
<proteinExistence type="predicted"/>
<accession>V4HTW6</accession>
<protein>
    <submittedName>
        <fullName evidence="1">Uncharacterized protein</fullName>
    </submittedName>
</protein>
<evidence type="ECO:0000313" key="1">
    <source>
        <dbReference type="EMBL" id="ESP94275.1"/>
    </source>
</evidence>
<dbReference type="Proteomes" id="UP000017820">
    <property type="component" value="Unassembled WGS sequence"/>
</dbReference>
<dbReference type="AlphaFoldDB" id="V4HTW6"/>
<name>V4HTW6_PSEL2</name>
<sequence length="34" mass="4131">MKLNHVDYSDLFINDFLAILPRDLKDIIKIEWQL</sequence>
<evidence type="ECO:0000313" key="2">
    <source>
        <dbReference type="Proteomes" id="UP000017820"/>
    </source>
</evidence>
<comment type="caution">
    <text evidence="1">The sequence shown here is derived from an EMBL/GenBank/DDBJ whole genome shotgun (WGS) entry which is preliminary data.</text>
</comment>
<reference evidence="1 2" key="1">
    <citation type="submission" date="2013-07" db="EMBL/GenBank/DDBJ databases">
        <title>Draft genome sequence of Pseudoalteromonas luteoviolacea 2ta16.</title>
        <authorList>
            <person name="Allen E.E."/>
            <person name="Azam F."/>
            <person name="Podell S."/>
        </authorList>
    </citation>
    <scope>NUCLEOTIDE SEQUENCE [LARGE SCALE GENOMIC DNA]</scope>
    <source>
        <strain evidence="1 2">2ta16</strain>
    </source>
</reference>
<dbReference type="EMBL" id="AUSV01000016">
    <property type="protein sequence ID" value="ESP94275.1"/>
    <property type="molecule type" value="Genomic_DNA"/>
</dbReference>
<gene>
    <name evidence="1" type="ORF">PL2TA16_01953</name>
</gene>